<feature type="transmembrane region" description="Helical" evidence="1">
    <location>
        <begin position="6"/>
        <end position="31"/>
    </location>
</feature>
<sequence length="117" mass="13335">MDPISILTWAAVWAMVSVMVHVTVTMILLTLDEVFSWFRKHAYLVTGNDIGFTAFKNLGDKIGIAMNDPESYTTIQGVFSPSLNKIKEARVVKSSYVDLDFLRNHEYGRREIKLYTS</sequence>
<dbReference type="KEGG" id="oxy:HCG48_08805"/>
<dbReference type="EMBL" id="CP051167">
    <property type="protein sequence ID" value="QIZ70666.1"/>
    <property type="molecule type" value="Genomic_DNA"/>
</dbReference>
<evidence type="ECO:0000313" key="3">
    <source>
        <dbReference type="Proteomes" id="UP000500857"/>
    </source>
</evidence>
<organism evidence="2 3">
    <name type="scientific">Oxynema aestuarii AP17</name>
    <dbReference type="NCBI Taxonomy" id="2064643"/>
    <lineage>
        <taxon>Bacteria</taxon>
        <taxon>Bacillati</taxon>
        <taxon>Cyanobacteriota</taxon>
        <taxon>Cyanophyceae</taxon>
        <taxon>Oscillatoriophycideae</taxon>
        <taxon>Oscillatoriales</taxon>
        <taxon>Oscillatoriaceae</taxon>
        <taxon>Oxynema</taxon>
        <taxon>Oxynema aestuarii</taxon>
    </lineage>
</organism>
<keyword evidence="1" id="KW-0812">Transmembrane</keyword>
<accession>A0A6H1TWT2</accession>
<protein>
    <submittedName>
        <fullName evidence="2">Uncharacterized protein</fullName>
    </submittedName>
</protein>
<dbReference type="RefSeq" id="WP_168568821.1">
    <property type="nucleotide sequence ID" value="NZ_CP051167.1"/>
</dbReference>
<reference evidence="2 3" key="1">
    <citation type="submission" date="2020-04" db="EMBL/GenBank/DDBJ databases">
        <authorList>
            <person name="Basu S."/>
            <person name="Maruthanayagam V."/>
            <person name="Chakraborty S."/>
            <person name="Pramanik A."/>
            <person name="Mukherjee J."/>
            <person name="Brink B."/>
        </authorList>
    </citation>
    <scope>NUCLEOTIDE SEQUENCE [LARGE SCALE GENOMIC DNA]</scope>
    <source>
        <strain evidence="2 3">AP17</strain>
    </source>
</reference>
<evidence type="ECO:0000256" key="1">
    <source>
        <dbReference type="SAM" id="Phobius"/>
    </source>
</evidence>
<dbReference type="Proteomes" id="UP000500857">
    <property type="component" value="Chromosome"/>
</dbReference>
<keyword evidence="1" id="KW-0472">Membrane</keyword>
<dbReference type="AlphaFoldDB" id="A0A6H1TWT2"/>
<evidence type="ECO:0000313" key="2">
    <source>
        <dbReference type="EMBL" id="QIZ70666.1"/>
    </source>
</evidence>
<keyword evidence="1" id="KW-1133">Transmembrane helix</keyword>
<proteinExistence type="predicted"/>
<keyword evidence="3" id="KW-1185">Reference proteome</keyword>
<name>A0A6H1TWT2_9CYAN</name>
<gene>
    <name evidence="2" type="ORF">HCG48_08805</name>
</gene>